<name>A0A9P6XMH0_RHIOR</name>
<dbReference type="AlphaFoldDB" id="A0A9P6XMH0"/>
<protein>
    <submittedName>
        <fullName evidence="1">Uncharacterized protein</fullName>
    </submittedName>
</protein>
<proteinExistence type="predicted"/>
<dbReference type="EMBL" id="JAANIT010009256">
    <property type="protein sequence ID" value="KAG1526885.1"/>
    <property type="molecule type" value="Genomic_DNA"/>
</dbReference>
<sequence>MMRAPVRSCLRTGHAQPGAGSFVARRVATGVAVGAVRQAARQRLVAAVPGELHLHAQIAVGRDGCVAGADHDGGKAFRGGRAGPPDGHQRRGFGLRAEAVAHVLPGFWCRIG</sequence>
<organism evidence="1 2">
    <name type="scientific">Rhizopus oryzae</name>
    <name type="common">Mucormycosis agent</name>
    <name type="synonym">Rhizopus arrhizus var. delemar</name>
    <dbReference type="NCBI Taxonomy" id="64495"/>
    <lineage>
        <taxon>Eukaryota</taxon>
        <taxon>Fungi</taxon>
        <taxon>Fungi incertae sedis</taxon>
        <taxon>Mucoromycota</taxon>
        <taxon>Mucoromycotina</taxon>
        <taxon>Mucoromycetes</taxon>
        <taxon>Mucorales</taxon>
        <taxon>Mucorineae</taxon>
        <taxon>Rhizopodaceae</taxon>
        <taxon>Rhizopus</taxon>
    </lineage>
</organism>
<comment type="caution">
    <text evidence="1">The sequence shown here is derived from an EMBL/GenBank/DDBJ whole genome shotgun (WGS) entry which is preliminary data.</text>
</comment>
<evidence type="ECO:0000313" key="1">
    <source>
        <dbReference type="EMBL" id="KAG1526885.1"/>
    </source>
</evidence>
<reference evidence="1" key="1">
    <citation type="journal article" date="2020" name="Microb. Genom.">
        <title>Genetic diversity of clinical and environmental Mucorales isolates obtained from an investigation of mucormycosis cases among solid organ transplant recipients.</title>
        <authorList>
            <person name="Nguyen M.H."/>
            <person name="Kaul D."/>
            <person name="Muto C."/>
            <person name="Cheng S.J."/>
            <person name="Richter R.A."/>
            <person name="Bruno V.M."/>
            <person name="Liu G."/>
            <person name="Beyhan S."/>
            <person name="Sundermann A.J."/>
            <person name="Mounaud S."/>
            <person name="Pasculle A.W."/>
            <person name="Nierman W.C."/>
            <person name="Driscoll E."/>
            <person name="Cumbie R."/>
            <person name="Clancy C.J."/>
            <person name="Dupont C.L."/>
        </authorList>
    </citation>
    <scope>NUCLEOTIDE SEQUENCE</scope>
    <source>
        <strain evidence="1">GL16</strain>
    </source>
</reference>
<accession>A0A9P6XMH0</accession>
<gene>
    <name evidence="1" type="ORF">G6F51_014314</name>
</gene>
<evidence type="ECO:0000313" key="2">
    <source>
        <dbReference type="Proteomes" id="UP000717996"/>
    </source>
</evidence>
<dbReference type="Proteomes" id="UP000717996">
    <property type="component" value="Unassembled WGS sequence"/>
</dbReference>